<dbReference type="OrthoDB" id="9180292at2"/>
<feature type="chain" id="PRO_5019514021" description="PEP-CTERM sorting domain-containing protein" evidence="1">
    <location>
        <begin position="39"/>
        <end position="266"/>
    </location>
</feature>
<dbReference type="Proteomes" id="UP000285575">
    <property type="component" value="Unassembled WGS sequence"/>
</dbReference>
<evidence type="ECO:0008006" key="4">
    <source>
        <dbReference type="Google" id="ProtNLM"/>
    </source>
</evidence>
<dbReference type="RefSeq" id="WP_128228181.1">
    <property type="nucleotide sequence ID" value="NZ_SACR01000002.1"/>
</dbReference>
<keyword evidence="3" id="KW-1185">Reference proteome</keyword>
<keyword evidence="1" id="KW-0732">Signal</keyword>
<accession>A0A437RLP9</accession>
<comment type="caution">
    <text evidence="2">The sequence shown here is derived from an EMBL/GenBank/DDBJ whole genome shotgun (WGS) entry which is preliminary data.</text>
</comment>
<evidence type="ECO:0000256" key="1">
    <source>
        <dbReference type="SAM" id="SignalP"/>
    </source>
</evidence>
<name>A0A437RLP9_9BURK</name>
<gene>
    <name evidence="2" type="ORF">EOE66_08310</name>
</gene>
<evidence type="ECO:0000313" key="2">
    <source>
        <dbReference type="EMBL" id="RVU47720.1"/>
    </source>
</evidence>
<dbReference type="EMBL" id="SACR01000002">
    <property type="protein sequence ID" value="RVU47720.1"/>
    <property type="molecule type" value="Genomic_DNA"/>
</dbReference>
<feature type="signal peptide" evidence="1">
    <location>
        <begin position="1"/>
        <end position="38"/>
    </location>
</feature>
<protein>
    <recommendedName>
        <fullName evidence="4">PEP-CTERM sorting domain-containing protein</fullName>
    </recommendedName>
</protein>
<sequence>MAPHPDRTTRALRSLIGPATFAAALLAFMLLASSPARASSLLVDGFEAPDEPATSVLTGIGERQFNTFSPTVLGGVRGLYHHTYTNPLGSVSALAAGNGVLSSSNGVGVRNEVLALYGAFTRPKLQPDVGGPRLGLDARPYDSFQLDFTGMASTMNINIVLYTSAPLDPTAPLYYSTVGLNVAPASPGAALQVVVPFANDASFNFGQVDGIALVIDRANGTTGTAWTLDGFSLVSTVPEPTPAMLWLAGAAALGWLSRRQRPRAQA</sequence>
<proteinExistence type="predicted"/>
<dbReference type="AlphaFoldDB" id="A0A437RLP9"/>
<evidence type="ECO:0000313" key="3">
    <source>
        <dbReference type="Proteomes" id="UP000285575"/>
    </source>
</evidence>
<reference evidence="2 3" key="1">
    <citation type="submission" date="2019-01" db="EMBL/GenBank/DDBJ databases">
        <authorList>
            <person name="Chen W.-M."/>
        </authorList>
    </citation>
    <scope>NUCLEOTIDE SEQUENCE [LARGE SCALE GENOMIC DNA]</scope>
    <source>
        <strain evidence="2 3">KYPY4</strain>
    </source>
</reference>
<organism evidence="2 3">
    <name type="scientific">Rubrivivax rivuli</name>
    <dbReference type="NCBI Taxonomy" id="1862385"/>
    <lineage>
        <taxon>Bacteria</taxon>
        <taxon>Pseudomonadati</taxon>
        <taxon>Pseudomonadota</taxon>
        <taxon>Betaproteobacteria</taxon>
        <taxon>Burkholderiales</taxon>
        <taxon>Sphaerotilaceae</taxon>
        <taxon>Rubrivivax</taxon>
    </lineage>
</organism>